<keyword evidence="8" id="KW-0067">ATP-binding</keyword>
<proteinExistence type="inferred from homology"/>
<accession>A0A7D6DZK5</accession>
<dbReference type="EC" id="2.7.4.9" evidence="2"/>
<protein>
    <recommendedName>
        <fullName evidence="3">Thymidylate kinase</fullName>
        <ecNumber evidence="2">2.7.4.9</ecNumber>
    </recommendedName>
</protein>
<name>A0A7D6DZK5_9MYCO</name>
<dbReference type="PANTHER" id="PTHR10344">
    <property type="entry name" value="THYMIDYLATE KINASE"/>
    <property type="match status" value="1"/>
</dbReference>
<dbReference type="GO" id="GO:0004798">
    <property type="term" value="F:dTMP kinase activity"/>
    <property type="evidence" value="ECO:0007669"/>
    <property type="project" value="UniProtKB-EC"/>
</dbReference>
<dbReference type="InterPro" id="IPR027417">
    <property type="entry name" value="P-loop_NTPase"/>
</dbReference>
<dbReference type="NCBIfam" id="NF005923">
    <property type="entry name" value="PRK07933.1"/>
    <property type="match status" value="1"/>
</dbReference>
<organism evidence="10 11">
    <name type="scientific">Mycobacterium vicinigordonae</name>
    <dbReference type="NCBI Taxonomy" id="1719132"/>
    <lineage>
        <taxon>Bacteria</taxon>
        <taxon>Bacillati</taxon>
        <taxon>Actinomycetota</taxon>
        <taxon>Actinomycetes</taxon>
        <taxon>Mycobacteriales</taxon>
        <taxon>Mycobacteriaceae</taxon>
        <taxon>Mycobacterium</taxon>
    </lineage>
</organism>
<evidence type="ECO:0000313" key="11">
    <source>
        <dbReference type="Proteomes" id="UP000510682"/>
    </source>
</evidence>
<evidence type="ECO:0000256" key="8">
    <source>
        <dbReference type="ARBA" id="ARBA00022840"/>
    </source>
</evidence>
<dbReference type="Gene3D" id="3.40.50.300">
    <property type="entry name" value="P-loop containing nucleotide triphosphate hydrolases"/>
    <property type="match status" value="1"/>
</dbReference>
<dbReference type="PROSITE" id="PS01331">
    <property type="entry name" value="THYMIDYLATE_KINASE"/>
    <property type="match status" value="1"/>
</dbReference>
<evidence type="ECO:0000313" key="10">
    <source>
        <dbReference type="EMBL" id="QLL08564.1"/>
    </source>
</evidence>
<comment type="similarity">
    <text evidence="1">Belongs to the thymidylate kinase family.</text>
</comment>
<evidence type="ECO:0000256" key="4">
    <source>
        <dbReference type="ARBA" id="ARBA00022679"/>
    </source>
</evidence>
<reference evidence="10 11" key="2">
    <citation type="submission" date="2020-07" db="EMBL/GenBank/DDBJ databases">
        <authorList>
            <person name="Yu X."/>
        </authorList>
    </citation>
    <scope>NUCLEOTIDE SEQUENCE [LARGE SCALE GENOMIC DNA]</scope>
    <source>
        <strain evidence="11">24</strain>
    </source>
</reference>
<dbReference type="PANTHER" id="PTHR10344:SF4">
    <property type="entry name" value="UMP-CMP KINASE 2, MITOCHONDRIAL"/>
    <property type="match status" value="1"/>
</dbReference>
<reference evidence="11" key="3">
    <citation type="submission" date="2023-07" db="EMBL/GenBank/DDBJ databases">
        <title>Description of Mycobacterium gordonae subsp. intergordonae subsp.nov. and Mycobacterium gordonae subsp. gordonae subsp. nov.</title>
        <authorList>
            <person name="Huang H."/>
        </authorList>
    </citation>
    <scope>NUCLEOTIDE SEQUENCE [LARGE SCALE GENOMIC DNA]</scope>
    <source>
        <strain evidence="11">24</strain>
    </source>
</reference>
<evidence type="ECO:0000256" key="2">
    <source>
        <dbReference type="ARBA" id="ARBA00012980"/>
    </source>
</evidence>
<evidence type="ECO:0000259" key="9">
    <source>
        <dbReference type="Pfam" id="PF02223"/>
    </source>
</evidence>
<reference evidence="11" key="1">
    <citation type="submission" date="2020-07" db="EMBL/GenBank/DDBJ databases">
        <title>Description of Mycobacterium gordonae subsp. intergordonae subsp.nov. and Mycobacterium gordonae subsp. gordonae subsp. nov.</title>
        <authorList>
            <person name="Yu X."/>
        </authorList>
    </citation>
    <scope>NUCLEOTIDE SEQUENCE [LARGE SCALE GENOMIC DNA]</scope>
    <source>
        <strain evidence="11">24</strain>
    </source>
</reference>
<feature type="domain" description="Thymidylate kinase-like" evidence="9">
    <location>
        <begin position="5"/>
        <end position="184"/>
    </location>
</feature>
<dbReference type="KEGG" id="mgor:H0P51_06430"/>
<dbReference type="GO" id="GO:0005829">
    <property type="term" value="C:cytosol"/>
    <property type="evidence" value="ECO:0007669"/>
    <property type="project" value="TreeGrafter"/>
</dbReference>
<keyword evidence="11" id="KW-1185">Reference proteome</keyword>
<evidence type="ECO:0000256" key="7">
    <source>
        <dbReference type="ARBA" id="ARBA00022777"/>
    </source>
</evidence>
<evidence type="ECO:0000256" key="1">
    <source>
        <dbReference type="ARBA" id="ARBA00009776"/>
    </source>
</evidence>
<dbReference type="InterPro" id="IPR018095">
    <property type="entry name" value="Thymidylate_kin_CS"/>
</dbReference>
<dbReference type="RefSeq" id="WP_180917150.1">
    <property type="nucleotide sequence ID" value="NZ_CP059165.1"/>
</dbReference>
<dbReference type="AlphaFoldDB" id="A0A7D6DZK5"/>
<evidence type="ECO:0000256" key="6">
    <source>
        <dbReference type="ARBA" id="ARBA00022741"/>
    </source>
</evidence>
<keyword evidence="7 10" id="KW-0418">Kinase</keyword>
<dbReference type="CDD" id="cd01672">
    <property type="entry name" value="TMPK"/>
    <property type="match status" value="1"/>
</dbReference>
<dbReference type="GO" id="GO:0006235">
    <property type="term" value="P:dTTP biosynthetic process"/>
    <property type="evidence" value="ECO:0007669"/>
    <property type="project" value="TreeGrafter"/>
</dbReference>
<keyword evidence="4 10" id="KW-0808">Transferase</keyword>
<evidence type="ECO:0000256" key="5">
    <source>
        <dbReference type="ARBA" id="ARBA00022727"/>
    </source>
</evidence>
<dbReference type="EMBL" id="CP059165">
    <property type="protein sequence ID" value="QLL08564.1"/>
    <property type="molecule type" value="Genomic_DNA"/>
</dbReference>
<evidence type="ECO:0000256" key="3">
    <source>
        <dbReference type="ARBA" id="ARBA00017144"/>
    </source>
</evidence>
<sequence>MLIVIEGVDGSGKRTLTDGLKVSFEAAGRSVATLAFPRYGLSIAADLAAEALHGQHGDLADSVYAMATLFALDRAGAVAEIERLRHDCDVLILDRYVASNAAYSAARLRQDATGAVVAWVRQLEYERLGLPAPDWQILLAVPAELAGQRARSRAELDPSRARDSYERDDGLQHRTGAVYSELAAAQWCGRWLVVGADVDPGALAATVSGSETPK</sequence>
<dbReference type="Proteomes" id="UP000510682">
    <property type="component" value="Chromosome"/>
</dbReference>
<dbReference type="InterPro" id="IPR039430">
    <property type="entry name" value="Thymidylate_kin-like_dom"/>
</dbReference>
<dbReference type="GO" id="GO:0006227">
    <property type="term" value="P:dUDP biosynthetic process"/>
    <property type="evidence" value="ECO:0007669"/>
    <property type="project" value="TreeGrafter"/>
</dbReference>
<dbReference type="GO" id="GO:0005524">
    <property type="term" value="F:ATP binding"/>
    <property type="evidence" value="ECO:0007669"/>
    <property type="project" value="UniProtKB-KW"/>
</dbReference>
<gene>
    <name evidence="10" type="ORF">H0P51_06430</name>
</gene>
<dbReference type="SUPFAM" id="SSF52540">
    <property type="entry name" value="P-loop containing nucleoside triphosphate hydrolases"/>
    <property type="match status" value="1"/>
</dbReference>
<keyword evidence="6" id="KW-0547">Nucleotide-binding</keyword>
<dbReference type="GO" id="GO:0006233">
    <property type="term" value="P:dTDP biosynthetic process"/>
    <property type="evidence" value="ECO:0007669"/>
    <property type="project" value="InterPro"/>
</dbReference>
<keyword evidence="5" id="KW-0545">Nucleotide biosynthesis</keyword>
<dbReference type="Pfam" id="PF02223">
    <property type="entry name" value="Thymidylate_kin"/>
    <property type="match status" value="1"/>
</dbReference>